<dbReference type="Gene3D" id="2.130.10.10">
    <property type="entry name" value="YVTN repeat-like/Quinoprotein amine dehydrogenase"/>
    <property type="match status" value="1"/>
</dbReference>
<keyword evidence="3" id="KW-1185">Reference proteome</keyword>
<gene>
    <name evidence="2" type="ORF">HDG69_003040</name>
</gene>
<dbReference type="SUPFAM" id="SSF50998">
    <property type="entry name" value="Quinoprotein alcohol dehydrogenase-like"/>
    <property type="match status" value="1"/>
</dbReference>
<evidence type="ECO:0008006" key="4">
    <source>
        <dbReference type="Google" id="ProtNLM"/>
    </source>
</evidence>
<evidence type="ECO:0000256" key="1">
    <source>
        <dbReference type="SAM" id="Phobius"/>
    </source>
</evidence>
<dbReference type="Gene3D" id="2.40.10.480">
    <property type="match status" value="1"/>
</dbReference>
<dbReference type="InterPro" id="IPR015943">
    <property type="entry name" value="WD40/YVTN_repeat-like_dom_sf"/>
</dbReference>
<evidence type="ECO:0000313" key="3">
    <source>
        <dbReference type="Proteomes" id="UP000757540"/>
    </source>
</evidence>
<accession>A0ABX2A6W2</accession>
<keyword evidence="1" id="KW-0472">Membrane</keyword>
<keyword evidence="1" id="KW-0812">Transmembrane</keyword>
<proteinExistence type="predicted"/>
<dbReference type="Proteomes" id="UP000757540">
    <property type="component" value="Unassembled WGS sequence"/>
</dbReference>
<sequence>MRSGRGARRREAALVAFDISTERDDAGAGTTVPAPGPRARWPTRVADRWRAASRHQRRLTAGVAAGVAVVLVGGVVAGAAVASHRHDEQLRAAPGGVLSLDGELAEMWRVEAEGGVHAVLAGGAVVLVDGRDAVAREVASGAERWRVTLGAGVRCGPAPRWESSVEWVLPSDLVTCVHGDDDGRSVTVLDGSGDVVGQRALPAAGYGGEDVEVAPAADGGLLVVEHDTGMPAVLDHATVAEAEDAVAGIVTGRASVRVEDAVSGELRFEVPTREHSAENLEVCIVPWDLSAGWSTSFDPATPVRLEVMGGTEVVASPTVVGYRWCGVGGASTTDGVAPGGSRDDVGTSTVPYPGGGWLAPADDGPGRVLLAEDGSVRLVAARGTVLTDPTAVLDGGDPAVLATKGNAVVRLDAGGEELWRADVRESQLLAHVGDVVVVVTDEELVAVDALDGGERWRVRFFDGQTSRVAWATSAVTDGERVTVALRTYPVGDDGEAAGELLTADLASGAVTWTSLGPTATPFVAAVGGHVVLQHELGWEDWDGGDEPSVTSVSILAPR</sequence>
<name>A0ABX2A6W2_9MICO</name>
<evidence type="ECO:0000313" key="2">
    <source>
        <dbReference type="EMBL" id="NOV98445.1"/>
    </source>
</evidence>
<organism evidence="2 3">
    <name type="scientific">Isoptericola halotolerans</name>
    <dbReference type="NCBI Taxonomy" id="300560"/>
    <lineage>
        <taxon>Bacteria</taxon>
        <taxon>Bacillati</taxon>
        <taxon>Actinomycetota</taxon>
        <taxon>Actinomycetes</taxon>
        <taxon>Micrococcales</taxon>
        <taxon>Promicromonosporaceae</taxon>
        <taxon>Isoptericola</taxon>
    </lineage>
</organism>
<protein>
    <recommendedName>
        <fullName evidence="4">Pyrroloquinoline-quinone binding quinoprotein</fullName>
    </recommendedName>
</protein>
<dbReference type="EMBL" id="JABEZU010000004">
    <property type="protein sequence ID" value="NOV98445.1"/>
    <property type="molecule type" value="Genomic_DNA"/>
</dbReference>
<dbReference type="RefSeq" id="WP_171784681.1">
    <property type="nucleotide sequence ID" value="NZ_BAAAML010000003.1"/>
</dbReference>
<reference evidence="2 3" key="1">
    <citation type="submission" date="2020-05" db="EMBL/GenBank/DDBJ databases">
        <title>Genomic Encyclopedia of Type Strains, Phase III (KMG-III): the genomes of soil and plant-associated and newly described type strains.</title>
        <authorList>
            <person name="Whitman W."/>
        </authorList>
    </citation>
    <scope>NUCLEOTIDE SEQUENCE [LARGE SCALE GENOMIC DNA]</scope>
    <source>
        <strain evidence="2 3">KCTC 19046</strain>
    </source>
</reference>
<dbReference type="InterPro" id="IPR011047">
    <property type="entry name" value="Quinoprotein_ADH-like_sf"/>
</dbReference>
<keyword evidence="1" id="KW-1133">Transmembrane helix</keyword>
<feature type="transmembrane region" description="Helical" evidence="1">
    <location>
        <begin position="59"/>
        <end position="82"/>
    </location>
</feature>
<comment type="caution">
    <text evidence="2">The sequence shown here is derived from an EMBL/GenBank/DDBJ whole genome shotgun (WGS) entry which is preliminary data.</text>
</comment>